<organism evidence="1 2">
    <name type="scientific">Caenorhabditis tropicalis</name>
    <dbReference type="NCBI Taxonomy" id="1561998"/>
    <lineage>
        <taxon>Eukaryota</taxon>
        <taxon>Metazoa</taxon>
        <taxon>Ecdysozoa</taxon>
        <taxon>Nematoda</taxon>
        <taxon>Chromadorea</taxon>
        <taxon>Rhabditida</taxon>
        <taxon>Rhabditina</taxon>
        <taxon>Rhabditomorpha</taxon>
        <taxon>Rhabditoidea</taxon>
        <taxon>Rhabditidae</taxon>
        <taxon>Peloderinae</taxon>
        <taxon>Caenorhabditis</taxon>
    </lineage>
</organism>
<dbReference type="WBParaSite" id="Csp11.Scaffold629.g9146.t1">
    <property type="protein sequence ID" value="Csp11.Scaffold629.g9146.t1"/>
    <property type="gene ID" value="Csp11.Scaffold629.g9146"/>
</dbReference>
<keyword evidence="1" id="KW-1185">Reference proteome</keyword>
<sequence length="451" mass="49772">MIRRVFGHFLMQNPKAIVTHGKRDTVVTLLGWAGAADKNVAKYAGVYQKKGPTRPPPLNGSPGTQAHRVERLLLLTRLPQELELSSNRAQREKLLIARLDTRLTIQCTNRLRVPGEETSIKAVPNRQHPAEEMSQINEEAALPTRKAPVINAHPAETRREMEDPGLVRLLSSVLQVEAGPGTREMEDPGLVRLLESRLRLEWLLSGRHRLLTEEKAVEDHGAREVVDPALVWLSLLQVEPAPTISERPDHRADTKGARDQETGLLAGTKRAQEIGAGTVDSDLVRLPNDHLQLEAAPPTSKRPVVGGLQVGIKQIRGLGTGLLAETKLETLGPDRVQRLLSSLLRLQAAQTTSKKPVAGGLEADTKQSPDQEKLILAEIQGMSRLEDSQDPRIEEVEIMEVVPPPDPALRPDPVIPRLVQVDRLVKRPLNWLKLPLALTLQFVAEVVQGKP</sequence>
<evidence type="ECO:0000313" key="1">
    <source>
        <dbReference type="Proteomes" id="UP000095282"/>
    </source>
</evidence>
<accession>A0A1I7UGP5</accession>
<dbReference type="eggNOG" id="KOG2521">
    <property type="taxonomic scope" value="Eukaryota"/>
</dbReference>
<protein>
    <submittedName>
        <fullName evidence="2">Uncharacterized protein</fullName>
    </submittedName>
</protein>
<evidence type="ECO:0000313" key="2">
    <source>
        <dbReference type="WBParaSite" id="Csp11.Scaffold629.g9146.t1"/>
    </source>
</evidence>
<proteinExistence type="predicted"/>
<reference evidence="2" key="1">
    <citation type="submission" date="2016-11" db="UniProtKB">
        <authorList>
            <consortium name="WormBaseParasite"/>
        </authorList>
    </citation>
    <scope>IDENTIFICATION</scope>
</reference>
<dbReference type="AlphaFoldDB" id="A0A1I7UGP5"/>
<dbReference type="Proteomes" id="UP000095282">
    <property type="component" value="Unplaced"/>
</dbReference>
<name>A0A1I7UGP5_9PELO</name>